<proteinExistence type="predicted"/>
<dbReference type="EMBL" id="CABITT030000003">
    <property type="protein sequence ID" value="VVA96482.1"/>
    <property type="molecule type" value="Genomic_DNA"/>
</dbReference>
<evidence type="ECO:0000256" key="1">
    <source>
        <dbReference type="SAM" id="SignalP"/>
    </source>
</evidence>
<evidence type="ECO:0008006" key="4">
    <source>
        <dbReference type="Google" id="ProtNLM"/>
    </source>
</evidence>
<dbReference type="Proteomes" id="UP000489600">
    <property type="component" value="Unassembled WGS sequence"/>
</dbReference>
<organism evidence="2 3">
    <name type="scientific">Arabis nemorensis</name>
    <dbReference type="NCBI Taxonomy" id="586526"/>
    <lineage>
        <taxon>Eukaryota</taxon>
        <taxon>Viridiplantae</taxon>
        <taxon>Streptophyta</taxon>
        <taxon>Embryophyta</taxon>
        <taxon>Tracheophyta</taxon>
        <taxon>Spermatophyta</taxon>
        <taxon>Magnoliopsida</taxon>
        <taxon>eudicotyledons</taxon>
        <taxon>Gunneridae</taxon>
        <taxon>Pentapetalae</taxon>
        <taxon>rosids</taxon>
        <taxon>malvids</taxon>
        <taxon>Brassicales</taxon>
        <taxon>Brassicaceae</taxon>
        <taxon>Arabideae</taxon>
        <taxon>Arabis</taxon>
    </lineage>
</organism>
<dbReference type="PANTHER" id="PTHR33116:SF84">
    <property type="entry name" value="RNA-DIRECTED DNA POLYMERASE"/>
    <property type="match status" value="1"/>
</dbReference>
<gene>
    <name evidence="2" type="ORF">ANE_LOCUS6927</name>
</gene>
<feature type="signal peptide" evidence="1">
    <location>
        <begin position="1"/>
        <end position="23"/>
    </location>
</feature>
<dbReference type="OrthoDB" id="1739308at2759"/>
<feature type="chain" id="PRO_5022014863" description="Reverse transcriptase zinc-binding domain-containing protein" evidence="1">
    <location>
        <begin position="24"/>
        <end position="134"/>
    </location>
</feature>
<keyword evidence="3" id="KW-1185">Reference proteome</keyword>
<evidence type="ECO:0000313" key="2">
    <source>
        <dbReference type="EMBL" id="VVA96482.1"/>
    </source>
</evidence>
<name>A0A565B4A9_9BRAS</name>
<dbReference type="AlphaFoldDB" id="A0A565B4A9"/>
<reference evidence="2" key="1">
    <citation type="submission" date="2019-07" db="EMBL/GenBank/DDBJ databases">
        <authorList>
            <person name="Dittberner H."/>
        </authorList>
    </citation>
    <scope>NUCLEOTIDE SEQUENCE [LARGE SCALE GENOMIC DNA]</scope>
</reference>
<sequence>MVQLVHFRFYLLYIRLLSQGALPVRYLVPHKLGPQDYRPLIDKVISRISSWSAKHLSYAGRLQLIQSVIMSIINFWCSVFLLPNRCLHELERICSAFLWSSAPNSARSAKLSWETVCTPKKDCGLGLRRLLGWN</sequence>
<dbReference type="PANTHER" id="PTHR33116">
    <property type="entry name" value="REVERSE TRANSCRIPTASE ZINC-BINDING DOMAIN-CONTAINING PROTEIN-RELATED-RELATED"/>
    <property type="match status" value="1"/>
</dbReference>
<comment type="caution">
    <text evidence="2">The sequence shown here is derived from an EMBL/GenBank/DDBJ whole genome shotgun (WGS) entry which is preliminary data.</text>
</comment>
<evidence type="ECO:0000313" key="3">
    <source>
        <dbReference type="Proteomes" id="UP000489600"/>
    </source>
</evidence>
<keyword evidence="1" id="KW-0732">Signal</keyword>
<protein>
    <recommendedName>
        <fullName evidence="4">Reverse transcriptase zinc-binding domain-containing protein</fullName>
    </recommendedName>
</protein>
<accession>A0A565B4A9</accession>